<sequence length="125" mass="13579">MDSQFLSNATESSNGTTTLNGSAITSDAGNATSDGSLVAEGDNHSVTKVSNGKVIMARAKEKVEDMAEEREEERAKEMTEKMTATMKVMEREGNVAKARVEEEEEADQARLTELMAKLIGEMKTM</sequence>
<accession>A0AAV2IH79</accession>
<gene>
    <name evidence="2" type="ORF">GSLYS_00017811001</name>
</gene>
<protein>
    <submittedName>
        <fullName evidence="2">Uncharacterized protein</fullName>
    </submittedName>
</protein>
<comment type="caution">
    <text evidence="2">The sequence shown here is derived from an EMBL/GenBank/DDBJ whole genome shotgun (WGS) entry which is preliminary data.</text>
</comment>
<evidence type="ECO:0000256" key="1">
    <source>
        <dbReference type="SAM" id="MobiDB-lite"/>
    </source>
</evidence>
<dbReference type="EMBL" id="CAXITT010000613">
    <property type="protein sequence ID" value="CAL1544298.1"/>
    <property type="molecule type" value="Genomic_DNA"/>
</dbReference>
<proteinExistence type="predicted"/>
<evidence type="ECO:0000313" key="2">
    <source>
        <dbReference type="EMBL" id="CAL1544298.1"/>
    </source>
</evidence>
<dbReference type="AlphaFoldDB" id="A0AAV2IH79"/>
<evidence type="ECO:0000313" key="3">
    <source>
        <dbReference type="Proteomes" id="UP001497497"/>
    </source>
</evidence>
<feature type="region of interest" description="Disordered" evidence="1">
    <location>
        <begin position="1"/>
        <end position="84"/>
    </location>
</feature>
<dbReference type="Proteomes" id="UP001497497">
    <property type="component" value="Unassembled WGS sequence"/>
</dbReference>
<name>A0AAV2IH79_LYMST</name>
<keyword evidence="3" id="KW-1185">Reference proteome</keyword>
<feature type="compositionally biased region" description="Polar residues" evidence="1">
    <location>
        <begin position="1"/>
        <end position="35"/>
    </location>
</feature>
<reference evidence="2 3" key="1">
    <citation type="submission" date="2024-04" db="EMBL/GenBank/DDBJ databases">
        <authorList>
            <consortium name="Genoscope - CEA"/>
            <person name="William W."/>
        </authorList>
    </citation>
    <scope>NUCLEOTIDE SEQUENCE [LARGE SCALE GENOMIC DNA]</scope>
</reference>
<organism evidence="2 3">
    <name type="scientific">Lymnaea stagnalis</name>
    <name type="common">Great pond snail</name>
    <name type="synonym">Helix stagnalis</name>
    <dbReference type="NCBI Taxonomy" id="6523"/>
    <lineage>
        <taxon>Eukaryota</taxon>
        <taxon>Metazoa</taxon>
        <taxon>Spiralia</taxon>
        <taxon>Lophotrochozoa</taxon>
        <taxon>Mollusca</taxon>
        <taxon>Gastropoda</taxon>
        <taxon>Heterobranchia</taxon>
        <taxon>Euthyneura</taxon>
        <taxon>Panpulmonata</taxon>
        <taxon>Hygrophila</taxon>
        <taxon>Lymnaeoidea</taxon>
        <taxon>Lymnaeidae</taxon>
        <taxon>Lymnaea</taxon>
    </lineage>
</organism>